<feature type="domain" description="Histidine kinase" evidence="12">
    <location>
        <begin position="118"/>
        <end position="343"/>
    </location>
</feature>
<dbReference type="InterPro" id="IPR036890">
    <property type="entry name" value="HATPase_C_sf"/>
</dbReference>
<gene>
    <name evidence="13" type="ORF">SAMN05444002_1188</name>
</gene>
<dbReference type="InterPro" id="IPR003594">
    <property type="entry name" value="HATPase_dom"/>
</dbReference>
<accession>A0A1N6EXU8</accession>
<dbReference type="InterPro" id="IPR005467">
    <property type="entry name" value="His_kinase_dom"/>
</dbReference>
<dbReference type="CDD" id="cd00082">
    <property type="entry name" value="HisKA"/>
    <property type="match status" value="1"/>
</dbReference>
<evidence type="ECO:0000313" key="13">
    <source>
        <dbReference type="EMBL" id="SIN87763.1"/>
    </source>
</evidence>
<dbReference type="Gene3D" id="1.10.287.130">
    <property type="match status" value="1"/>
</dbReference>
<evidence type="ECO:0000313" key="14">
    <source>
        <dbReference type="Proteomes" id="UP000184932"/>
    </source>
</evidence>
<dbReference type="RefSeq" id="WP_074255286.1">
    <property type="nucleotide sequence ID" value="NZ_FSRL01000001.1"/>
</dbReference>
<evidence type="ECO:0000256" key="6">
    <source>
        <dbReference type="ARBA" id="ARBA00022679"/>
    </source>
</evidence>
<dbReference type="GO" id="GO:0005524">
    <property type="term" value="F:ATP binding"/>
    <property type="evidence" value="ECO:0007669"/>
    <property type="project" value="UniProtKB-KW"/>
</dbReference>
<organism evidence="13 14">
    <name type="scientific">Vannielia litorea</name>
    <dbReference type="NCBI Taxonomy" id="1217970"/>
    <lineage>
        <taxon>Bacteria</taxon>
        <taxon>Pseudomonadati</taxon>
        <taxon>Pseudomonadota</taxon>
        <taxon>Alphaproteobacteria</taxon>
        <taxon>Rhodobacterales</taxon>
        <taxon>Paracoccaceae</taxon>
        <taxon>Vannielia</taxon>
    </lineage>
</organism>
<dbReference type="Gene3D" id="3.30.450.20">
    <property type="entry name" value="PAS domain"/>
    <property type="match status" value="1"/>
</dbReference>
<dbReference type="OrthoDB" id="9813151at2"/>
<keyword evidence="11" id="KW-0472">Membrane</keyword>
<evidence type="ECO:0000256" key="5">
    <source>
        <dbReference type="ARBA" id="ARBA00022553"/>
    </source>
</evidence>
<sequence>MTPADIEALIDAVPMPLITIGADARIEAINAPAAELFGRVGQGRHYSMQLRQPSVAQLIENALGPGHAGQARIRRVEGEGEQIFSVRATPLKGRVMLAFEDLSQTEAAQQIRRDFVANVSHELKTPLTALMGFIETLRGPARNDETARERFLAIMERETARMNRLVNDLLSLSRVEAVARQRPSDEVDVPRLLASALNALRPIAEEAGVEVVFDLPEDLPPVPGDADQLTQVFTNLIENALKYGASGKRIEVRVTREERVASLKGPALRCEVRDFGYGIDPIHIPRLTERFYRVDSHRSREMGGTGLGLAIAKHIIARHRGRFAIESKPGEGARFTVFLPVGAGQGG</sequence>
<dbReference type="GO" id="GO:0004721">
    <property type="term" value="F:phosphoprotein phosphatase activity"/>
    <property type="evidence" value="ECO:0007669"/>
    <property type="project" value="TreeGrafter"/>
</dbReference>
<proteinExistence type="predicted"/>
<comment type="catalytic activity">
    <reaction evidence="1">
        <text>ATP + protein L-histidine = ADP + protein N-phospho-L-histidine.</text>
        <dbReference type="EC" id="2.7.13.3"/>
    </reaction>
</comment>
<dbReference type="FunFam" id="3.30.565.10:FF:000006">
    <property type="entry name" value="Sensor histidine kinase WalK"/>
    <property type="match status" value="1"/>
</dbReference>
<dbReference type="SMART" id="SM00388">
    <property type="entry name" value="HisKA"/>
    <property type="match status" value="1"/>
</dbReference>
<evidence type="ECO:0000256" key="10">
    <source>
        <dbReference type="ARBA" id="ARBA00023012"/>
    </source>
</evidence>
<dbReference type="PANTHER" id="PTHR45453:SF1">
    <property type="entry name" value="PHOSPHATE REGULON SENSOR PROTEIN PHOR"/>
    <property type="match status" value="1"/>
</dbReference>
<keyword evidence="8 13" id="KW-0418">Kinase</keyword>
<dbReference type="Pfam" id="PF02518">
    <property type="entry name" value="HATPase_c"/>
    <property type="match status" value="1"/>
</dbReference>
<dbReference type="InterPro" id="IPR035965">
    <property type="entry name" value="PAS-like_dom_sf"/>
</dbReference>
<dbReference type="InterPro" id="IPR004358">
    <property type="entry name" value="Sig_transdc_His_kin-like_C"/>
</dbReference>
<evidence type="ECO:0000256" key="2">
    <source>
        <dbReference type="ARBA" id="ARBA00004236"/>
    </source>
</evidence>
<dbReference type="SUPFAM" id="SSF47384">
    <property type="entry name" value="Homodimeric domain of signal transducing histidine kinase"/>
    <property type="match status" value="1"/>
</dbReference>
<dbReference type="InterPro" id="IPR003661">
    <property type="entry name" value="HisK_dim/P_dom"/>
</dbReference>
<dbReference type="InterPro" id="IPR036097">
    <property type="entry name" value="HisK_dim/P_sf"/>
</dbReference>
<dbReference type="Proteomes" id="UP000184932">
    <property type="component" value="Unassembled WGS sequence"/>
</dbReference>
<reference evidence="14" key="1">
    <citation type="submission" date="2016-11" db="EMBL/GenBank/DDBJ databases">
        <authorList>
            <person name="Varghese N."/>
            <person name="Submissions S."/>
        </authorList>
    </citation>
    <scope>NUCLEOTIDE SEQUENCE [LARGE SCALE GENOMIC DNA]</scope>
    <source>
        <strain evidence="14">DSM 29440</strain>
    </source>
</reference>
<evidence type="ECO:0000256" key="9">
    <source>
        <dbReference type="ARBA" id="ARBA00022840"/>
    </source>
</evidence>
<keyword evidence="7" id="KW-0547">Nucleotide-binding</keyword>
<evidence type="ECO:0000256" key="1">
    <source>
        <dbReference type="ARBA" id="ARBA00000085"/>
    </source>
</evidence>
<dbReference type="Gene3D" id="3.30.565.10">
    <property type="entry name" value="Histidine kinase-like ATPase, C-terminal domain"/>
    <property type="match status" value="1"/>
</dbReference>
<keyword evidence="5" id="KW-0597">Phosphoprotein</keyword>
<dbReference type="Pfam" id="PF00512">
    <property type="entry name" value="HisKA"/>
    <property type="match status" value="1"/>
</dbReference>
<keyword evidence="10" id="KW-0902">Two-component regulatory system</keyword>
<keyword evidence="4" id="KW-1003">Cell membrane</keyword>
<dbReference type="SUPFAM" id="SSF55874">
    <property type="entry name" value="ATPase domain of HSP90 chaperone/DNA topoisomerase II/histidine kinase"/>
    <property type="match status" value="1"/>
</dbReference>
<protein>
    <recommendedName>
        <fullName evidence="3">histidine kinase</fullName>
        <ecNumber evidence="3">2.7.13.3</ecNumber>
    </recommendedName>
</protein>
<dbReference type="GO" id="GO:0005886">
    <property type="term" value="C:plasma membrane"/>
    <property type="evidence" value="ECO:0007669"/>
    <property type="project" value="UniProtKB-SubCell"/>
</dbReference>
<dbReference type="AlphaFoldDB" id="A0A1N6EXU8"/>
<evidence type="ECO:0000256" key="11">
    <source>
        <dbReference type="ARBA" id="ARBA00023136"/>
    </source>
</evidence>
<keyword evidence="6" id="KW-0808">Transferase</keyword>
<comment type="subcellular location">
    <subcellularLocation>
        <location evidence="2">Cell membrane</location>
    </subcellularLocation>
</comment>
<evidence type="ECO:0000256" key="3">
    <source>
        <dbReference type="ARBA" id="ARBA00012438"/>
    </source>
</evidence>
<dbReference type="STRING" id="1217970.SAMN05444002_1188"/>
<keyword evidence="9" id="KW-0067">ATP-binding</keyword>
<dbReference type="InterPro" id="IPR050351">
    <property type="entry name" value="BphY/WalK/GraS-like"/>
</dbReference>
<dbReference type="EMBL" id="FSRL01000001">
    <property type="protein sequence ID" value="SIN87763.1"/>
    <property type="molecule type" value="Genomic_DNA"/>
</dbReference>
<dbReference type="PRINTS" id="PR00344">
    <property type="entry name" value="BCTRLSENSOR"/>
</dbReference>
<evidence type="ECO:0000259" key="12">
    <source>
        <dbReference type="PROSITE" id="PS50109"/>
    </source>
</evidence>
<evidence type="ECO:0000256" key="8">
    <source>
        <dbReference type="ARBA" id="ARBA00022777"/>
    </source>
</evidence>
<dbReference type="SMART" id="SM00387">
    <property type="entry name" value="HATPase_c"/>
    <property type="match status" value="1"/>
</dbReference>
<dbReference type="GO" id="GO:0000155">
    <property type="term" value="F:phosphorelay sensor kinase activity"/>
    <property type="evidence" value="ECO:0007669"/>
    <property type="project" value="InterPro"/>
</dbReference>
<dbReference type="GO" id="GO:0016036">
    <property type="term" value="P:cellular response to phosphate starvation"/>
    <property type="evidence" value="ECO:0007669"/>
    <property type="project" value="TreeGrafter"/>
</dbReference>
<name>A0A1N6EXU8_9RHOB</name>
<dbReference type="SUPFAM" id="SSF55785">
    <property type="entry name" value="PYP-like sensor domain (PAS domain)"/>
    <property type="match status" value="1"/>
</dbReference>
<dbReference type="PROSITE" id="PS50109">
    <property type="entry name" value="HIS_KIN"/>
    <property type="match status" value="1"/>
</dbReference>
<evidence type="ECO:0000256" key="7">
    <source>
        <dbReference type="ARBA" id="ARBA00022741"/>
    </source>
</evidence>
<dbReference type="PANTHER" id="PTHR45453">
    <property type="entry name" value="PHOSPHATE REGULON SENSOR PROTEIN PHOR"/>
    <property type="match status" value="1"/>
</dbReference>
<dbReference type="EC" id="2.7.13.3" evidence="3"/>
<dbReference type="FunFam" id="1.10.287.130:FF:000008">
    <property type="entry name" value="Two-component sensor histidine kinase"/>
    <property type="match status" value="1"/>
</dbReference>
<evidence type="ECO:0000256" key="4">
    <source>
        <dbReference type="ARBA" id="ARBA00022475"/>
    </source>
</evidence>
<keyword evidence="14" id="KW-1185">Reference proteome</keyword>